<evidence type="ECO:0000256" key="1">
    <source>
        <dbReference type="SAM" id="MobiDB-lite"/>
    </source>
</evidence>
<proteinExistence type="predicted"/>
<name>A0A9P4NPK9_9PEZI</name>
<protein>
    <submittedName>
        <fullName evidence="2">Uncharacterized protein</fullName>
    </submittedName>
</protein>
<feature type="region of interest" description="Disordered" evidence="1">
    <location>
        <begin position="471"/>
        <end position="502"/>
    </location>
</feature>
<dbReference type="InterPro" id="IPR027796">
    <property type="entry name" value="OTT_1508_deam-like"/>
</dbReference>
<sequence length="502" mass="56942">MNSLNDASSSGPRSRPQQLSPVDSPEWKSLFQGLTILECLGPTQGDYVPPDPSYATVSGIDPLETSQGEYIHPGPSNATSSRDEHVKLQRLYQEYLNGLSILCDFERQGDTVSAVSIEERSKNGEPYYIYWVASNRRRAPKVLSHLRGIFARLRYPERPPPIGVNDEALIDQLANDCICFLYSAGEAVSGTDDSMVEAQSLQELCTLSYKYRLDVGMPHPADIVVGAVIATERDTLHMERAIVYLIQQLGQYHEISRNLLRARTGMPHLFSNYKLQWVTHPTSKWRTPPFPDDVAKTVREILTDIVVRQDTNILMTDKQLNEKGLAKIDKRVKEVLDSLEKWEAKQGASVETKWNNQCVHAELQVLHHFHDSRALPLRFAGPVSGTEQKFIGCSKPACYSCRLYFLYHKPQMEIPGSHVKICLKWRPPTLVKPEIFSPEQQSLLSEMLEAIEELIYQRITGTKAFRGQADEYPFPRWNEQDDDFTAGENTDRSSQETVDAEE</sequence>
<comment type="caution">
    <text evidence="2">The sequence shown here is derived from an EMBL/GenBank/DDBJ whole genome shotgun (WGS) entry which is preliminary data.</text>
</comment>
<organism evidence="2 3">
    <name type="scientific">Tothia fuscella</name>
    <dbReference type="NCBI Taxonomy" id="1048955"/>
    <lineage>
        <taxon>Eukaryota</taxon>
        <taxon>Fungi</taxon>
        <taxon>Dikarya</taxon>
        <taxon>Ascomycota</taxon>
        <taxon>Pezizomycotina</taxon>
        <taxon>Dothideomycetes</taxon>
        <taxon>Pleosporomycetidae</taxon>
        <taxon>Venturiales</taxon>
        <taxon>Cylindrosympodiaceae</taxon>
        <taxon>Tothia</taxon>
    </lineage>
</organism>
<accession>A0A9P4NPK9</accession>
<dbReference type="EMBL" id="MU007048">
    <property type="protein sequence ID" value="KAF2429315.1"/>
    <property type="molecule type" value="Genomic_DNA"/>
</dbReference>
<feature type="compositionally biased region" description="Polar residues" evidence="1">
    <location>
        <begin position="1"/>
        <end position="21"/>
    </location>
</feature>
<gene>
    <name evidence="2" type="ORF">EJ08DRAFT_698456</name>
</gene>
<reference evidence="2" key="1">
    <citation type="journal article" date="2020" name="Stud. Mycol.">
        <title>101 Dothideomycetes genomes: a test case for predicting lifestyles and emergence of pathogens.</title>
        <authorList>
            <person name="Haridas S."/>
            <person name="Albert R."/>
            <person name="Binder M."/>
            <person name="Bloem J."/>
            <person name="Labutti K."/>
            <person name="Salamov A."/>
            <person name="Andreopoulos B."/>
            <person name="Baker S."/>
            <person name="Barry K."/>
            <person name="Bills G."/>
            <person name="Bluhm B."/>
            <person name="Cannon C."/>
            <person name="Castanera R."/>
            <person name="Culley D."/>
            <person name="Daum C."/>
            <person name="Ezra D."/>
            <person name="Gonzalez J."/>
            <person name="Henrissat B."/>
            <person name="Kuo A."/>
            <person name="Liang C."/>
            <person name="Lipzen A."/>
            <person name="Lutzoni F."/>
            <person name="Magnuson J."/>
            <person name="Mondo S."/>
            <person name="Nolan M."/>
            <person name="Ohm R."/>
            <person name="Pangilinan J."/>
            <person name="Park H.-J."/>
            <person name="Ramirez L."/>
            <person name="Alfaro M."/>
            <person name="Sun H."/>
            <person name="Tritt A."/>
            <person name="Yoshinaga Y."/>
            <person name="Zwiers L.-H."/>
            <person name="Turgeon B."/>
            <person name="Goodwin S."/>
            <person name="Spatafora J."/>
            <person name="Crous P."/>
            <person name="Grigoriev I."/>
        </authorList>
    </citation>
    <scope>NUCLEOTIDE SEQUENCE</scope>
    <source>
        <strain evidence="2">CBS 130266</strain>
    </source>
</reference>
<dbReference type="PANTHER" id="PTHR42037">
    <property type="match status" value="1"/>
</dbReference>
<dbReference type="PANTHER" id="PTHR42037:SF1">
    <property type="match status" value="1"/>
</dbReference>
<evidence type="ECO:0000313" key="3">
    <source>
        <dbReference type="Proteomes" id="UP000800235"/>
    </source>
</evidence>
<dbReference type="OrthoDB" id="3251507at2759"/>
<dbReference type="Pfam" id="PF14441">
    <property type="entry name" value="OTT_1508_deam"/>
    <property type="match status" value="1"/>
</dbReference>
<dbReference type="Proteomes" id="UP000800235">
    <property type="component" value="Unassembled WGS sequence"/>
</dbReference>
<evidence type="ECO:0000313" key="2">
    <source>
        <dbReference type="EMBL" id="KAF2429315.1"/>
    </source>
</evidence>
<feature type="region of interest" description="Disordered" evidence="1">
    <location>
        <begin position="1"/>
        <end position="24"/>
    </location>
</feature>
<keyword evidence="3" id="KW-1185">Reference proteome</keyword>
<dbReference type="AlphaFoldDB" id="A0A9P4NPK9"/>